<feature type="non-terminal residue" evidence="2">
    <location>
        <position position="72"/>
    </location>
</feature>
<evidence type="ECO:0000256" key="1">
    <source>
        <dbReference type="SAM" id="MobiDB-lite"/>
    </source>
</evidence>
<name>S4NPK2_9NEOP</name>
<feature type="region of interest" description="Disordered" evidence="1">
    <location>
        <begin position="49"/>
        <end position="72"/>
    </location>
</feature>
<sequence length="72" mass="8113">KPLSRLEKRALIILGPQFERKIVKDPVEPFNNNYGAEVKLEGYNGNSHNSFACNLSESSDRQSDESNDNEDS</sequence>
<feature type="non-terminal residue" evidence="2">
    <location>
        <position position="1"/>
    </location>
</feature>
<accession>S4NPK2</accession>
<reference evidence="2" key="2">
    <citation type="submission" date="2013-05" db="EMBL/GenBank/DDBJ databases">
        <authorList>
            <person name="Carter J.-M."/>
            <person name="Baker S.C."/>
            <person name="Pink R."/>
            <person name="Carter D.R.F."/>
            <person name="Collins A."/>
            <person name="Tomlin J."/>
            <person name="Gibbs M."/>
            <person name="Breuker C.J."/>
        </authorList>
    </citation>
    <scope>NUCLEOTIDE SEQUENCE</scope>
    <source>
        <tissue evidence="2">Ovary</tissue>
    </source>
</reference>
<dbReference type="EMBL" id="GAIX01013531">
    <property type="protein sequence ID" value="JAA79029.1"/>
    <property type="molecule type" value="Transcribed_RNA"/>
</dbReference>
<evidence type="ECO:0000313" key="2">
    <source>
        <dbReference type="EMBL" id="JAA79029.1"/>
    </source>
</evidence>
<reference evidence="2" key="1">
    <citation type="journal article" date="2013" name="BMC Genomics">
        <title>Unscrambling butterfly oogenesis.</title>
        <authorList>
            <person name="Carter J.M."/>
            <person name="Baker S.C."/>
            <person name="Pink R."/>
            <person name="Carter D.R."/>
            <person name="Collins A."/>
            <person name="Tomlin J."/>
            <person name="Gibbs M."/>
            <person name="Breuker C.J."/>
        </authorList>
    </citation>
    <scope>NUCLEOTIDE SEQUENCE</scope>
    <source>
        <tissue evidence="2">Ovary</tissue>
    </source>
</reference>
<proteinExistence type="predicted"/>
<protein>
    <submittedName>
        <fullName evidence="2">Uncharacterized protein</fullName>
    </submittedName>
</protein>
<dbReference type="AlphaFoldDB" id="S4NPK2"/>
<organism evidence="2">
    <name type="scientific">Pararge aegeria</name>
    <name type="common">speckled wood butterfly</name>
    <dbReference type="NCBI Taxonomy" id="116150"/>
    <lineage>
        <taxon>Eukaryota</taxon>
        <taxon>Metazoa</taxon>
        <taxon>Ecdysozoa</taxon>
        <taxon>Arthropoda</taxon>
        <taxon>Hexapoda</taxon>
        <taxon>Insecta</taxon>
        <taxon>Pterygota</taxon>
        <taxon>Neoptera</taxon>
        <taxon>Endopterygota</taxon>
        <taxon>Lepidoptera</taxon>
        <taxon>Glossata</taxon>
        <taxon>Ditrysia</taxon>
        <taxon>Papilionoidea</taxon>
        <taxon>Nymphalidae</taxon>
        <taxon>Satyrinae</taxon>
        <taxon>Satyrini</taxon>
        <taxon>Parargina</taxon>
        <taxon>Pararge</taxon>
    </lineage>
</organism>